<dbReference type="Gene3D" id="1.10.8.60">
    <property type="match status" value="1"/>
</dbReference>
<feature type="region of interest" description="Disordered" evidence="1">
    <location>
        <begin position="323"/>
        <end position="347"/>
    </location>
</feature>
<dbReference type="SUPFAM" id="SSF52540">
    <property type="entry name" value="P-loop containing nucleoside triphosphate hydrolases"/>
    <property type="match status" value="1"/>
</dbReference>
<dbReference type="SUPFAM" id="SSF46689">
    <property type="entry name" value="Homeodomain-like"/>
    <property type="match status" value="1"/>
</dbReference>
<dbReference type="PANTHER" id="PTHR32071">
    <property type="entry name" value="TRANSCRIPTIONAL REGULATORY PROTEIN"/>
    <property type="match status" value="1"/>
</dbReference>
<protein>
    <recommendedName>
        <fullName evidence="2">DNA binding HTH domain-containing protein</fullName>
    </recommendedName>
</protein>
<feature type="domain" description="DNA binding HTH" evidence="2">
    <location>
        <begin position="553"/>
        <end position="592"/>
    </location>
</feature>
<dbReference type="Proteomes" id="UP001501581">
    <property type="component" value="Unassembled WGS sequence"/>
</dbReference>
<evidence type="ECO:0000313" key="3">
    <source>
        <dbReference type="EMBL" id="GAA1094580.1"/>
    </source>
</evidence>
<comment type="caution">
    <text evidence="3">The sequence shown here is derived from an EMBL/GenBank/DDBJ whole genome shotgun (WGS) entry which is preliminary data.</text>
</comment>
<dbReference type="PANTHER" id="PTHR32071:SF113">
    <property type="entry name" value="ALGINATE BIOSYNTHESIS TRANSCRIPTIONAL REGULATORY PROTEIN ALGB"/>
    <property type="match status" value="1"/>
</dbReference>
<reference evidence="4" key="1">
    <citation type="journal article" date="2019" name="Int. J. Syst. Evol. Microbiol.">
        <title>The Global Catalogue of Microorganisms (GCM) 10K type strain sequencing project: providing services to taxonomists for standard genome sequencing and annotation.</title>
        <authorList>
            <consortium name="The Broad Institute Genomics Platform"/>
            <consortium name="The Broad Institute Genome Sequencing Center for Infectious Disease"/>
            <person name="Wu L."/>
            <person name="Ma J."/>
        </authorList>
    </citation>
    <scope>NUCLEOTIDE SEQUENCE [LARGE SCALE GENOMIC DNA]</scope>
    <source>
        <strain evidence="4">JCM 13008</strain>
    </source>
</reference>
<dbReference type="Gene3D" id="1.10.10.60">
    <property type="entry name" value="Homeodomain-like"/>
    <property type="match status" value="1"/>
</dbReference>
<dbReference type="InterPro" id="IPR029016">
    <property type="entry name" value="GAF-like_dom_sf"/>
</dbReference>
<evidence type="ECO:0000256" key="1">
    <source>
        <dbReference type="SAM" id="MobiDB-lite"/>
    </source>
</evidence>
<dbReference type="InterPro" id="IPR002197">
    <property type="entry name" value="HTH_Fis"/>
</dbReference>
<dbReference type="Gene3D" id="3.30.450.40">
    <property type="match status" value="1"/>
</dbReference>
<dbReference type="RefSeq" id="WP_343991649.1">
    <property type="nucleotide sequence ID" value="NZ_BAAALG010000002.1"/>
</dbReference>
<evidence type="ECO:0000313" key="4">
    <source>
        <dbReference type="Proteomes" id="UP001501581"/>
    </source>
</evidence>
<evidence type="ECO:0000259" key="2">
    <source>
        <dbReference type="Pfam" id="PF02954"/>
    </source>
</evidence>
<organism evidence="3 4">
    <name type="scientific">Nocardioides dubius</name>
    <dbReference type="NCBI Taxonomy" id="317019"/>
    <lineage>
        <taxon>Bacteria</taxon>
        <taxon>Bacillati</taxon>
        <taxon>Actinomycetota</taxon>
        <taxon>Actinomycetes</taxon>
        <taxon>Propionibacteriales</taxon>
        <taxon>Nocardioidaceae</taxon>
        <taxon>Nocardioides</taxon>
    </lineage>
</organism>
<accession>A0ABP4E852</accession>
<name>A0ABP4E852_9ACTN</name>
<dbReference type="InterPro" id="IPR027417">
    <property type="entry name" value="P-loop_NTPase"/>
</dbReference>
<keyword evidence="4" id="KW-1185">Reference proteome</keyword>
<proteinExistence type="predicted"/>
<dbReference type="Pfam" id="PF02954">
    <property type="entry name" value="HTH_8"/>
    <property type="match status" value="1"/>
</dbReference>
<dbReference type="EMBL" id="BAAALG010000002">
    <property type="protein sequence ID" value="GAA1094580.1"/>
    <property type="molecule type" value="Genomic_DNA"/>
</dbReference>
<sequence>MSPDDDAAVTTRGVAAADPLEEMNRDQALRLRSAREAFLHGDEAPGWVRPEIRRSWYRSMMAGVSPSGPINLQPGTGVNPDSALLRAASPVVDALVRDLADAHVWIQVVDRNGQIVGQWATDMPSQSRVQELCAVGTVIDEGNVGTTVLATVLEERRPMSVWGPEHFHEHLSNVAGAGAPIVHPGSGVLQGAVAVGCDLSIPIGLLSTLVNQAAKEIGAALVSGYARADRELLDVFLRLERRGPRRPVFAVNARLCVTNAEAAQSAGMPSHQELWAAVLRAADAQRDTRLLTPTIAGVRLSLRLVHSGDELIGGLAQASKVISAEESAPGAGDGSETTQPPPAGPFTQLRTEITGQLRTSPSLLVQGPIGSGKATLVAAAAQALGSDVLAGRAVELLDAGSPDLGSADCFLLTHLEEVGAEREVEFARLFAAIQRSARTLAATFRTEAGVDEMPLWLVPYFETRQRVPALVELGTELDAVIAELLAVPVEELEREISAEAVQCLRDRPYPGNLGQLERLLRKARSLAGATPILPQHLPRPAHARATTRQLTPLERIERDAIAAVLATHAGNKAAAAAQLEMSRSTFYRRLAQLGIV</sequence>
<gene>
    <name evidence="3" type="ORF">GCM10009668_08030</name>
</gene>
<dbReference type="InterPro" id="IPR009057">
    <property type="entry name" value="Homeodomain-like_sf"/>
</dbReference>